<evidence type="ECO:0000256" key="6">
    <source>
        <dbReference type="ARBA" id="ARBA00022989"/>
    </source>
</evidence>
<feature type="transmembrane region" description="Helical" evidence="8">
    <location>
        <begin position="155"/>
        <end position="176"/>
    </location>
</feature>
<keyword evidence="5" id="KW-0732">Signal</keyword>
<dbReference type="PANTHER" id="PTHR13148">
    <property type="entry name" value="PER1-RELATED"/>
    <property type="match status" value="1"/>
</dbReference>
<keyword evidence="6 8" id="KW-1133">Transmembrane helix</keyword>
<dbReference type="EMBL" id="JAHWGI010001411">
    <property type="protein sequence ID" value="KAK3930493.1"/>
    <property type="molecule type" value="Genomic_DNA"/>
</dbReference>
<proteinExistence type="inferred from homology"/>
<evidence type="ECO:0000256" key="3">
    <source>
        <dbReference type="ARBA" id="ARBA00022502"/>
    </source>
</evidence>
<comment type="subcellular location">
    <subcellularLocation>
        <location evidence="1">Endomembrane system</location>
        <topology evidence="1">Multi-pass membrane protein</topology>
    </subcellularLocation>
    <subcellularLocation>
        <location evidence="8">Golgi apparatus membrane</location>
        <topology evidence="8">Multi-pass membrane protein</topology>
    </subcellularLocation>
</comment>
<keyword evidence="8" id="KW-0333">Golgi apparatus</keyword>
<feature type="transmembrane region" description="Helical" evidence="8">
    <location>
        <begin position="132"/>
        <end position="149"/>
    </location>
</feature>
<evidence type="ECO:0000256" key="4">
    <source>
        <dbReference type="ARBA" id="ARBA00022692"/>
    </source>
</evidence>
<organism evidence="9 10">
    <name type="scientific">Frankliniella fusca</name>
    <dbReference type="NCBI Taxonomy" id="407009"/>
    <lineage>
        <taxon>Eukaryota</taxon>
        <taxon>Metazoa</taxon>
        <taxon>Ecdysozoa</taxon>
        <taxon>Arthropoda</taxon>
        <taxon>Hexapoda</taxon>
        <taxon>Insecta</taxon>
        <taxon>Pterygota</taxon>
        <taxon>Neoptera</taxon>
        <taxon>Paraneoptera</taxon>
        <taxon>Thysanoptera</taxon>
        <taxon>Terebrantia</taxon>
        <taxon>Thripoidea</taxon>
        <taxon>Thripidae</taxon>
        <taxon>Frankliniella</taxon>
    </lineage>
</organism>
<comment type="caution">
    <text evidence="9">The sequence shown here is derived from an EMBL/GenBank/DDBJ whole genome shotgun (WGS) entry which is preliminary data.</text>
</comment>
<dbReference type="GO" id="GO:0005789">
    <property type="term" value="C:endoplasmic reticulum membrane"/>
    <property type="evidence" value="ECO:0007669"/>
    <property type="project" value="TreeGrafter"/>
</dbReference>
<evidence type="ECO:0000256" key="5">
    <source>
        <dbReference type="ARBA" id="ARBA00022729"/>
    </source>
</evidence>
<dbReference type="AlphaFoldDB" id="A0AAE1HZZ9"/>
<evidence type="ECO:0000256" key="2">
    <source>
        <dbReference type="ARBA" id="ARBA00006387"/>
    </source>
</evidence>
<protein>
    <recommendedName>
        <fullName evidence="8">Post-GPI attachment to proteins factor 3</fullName>
    </recommendedName>
</protein>
<sequence length="194" mass="22656">MNVGIHVCGQQLKRLEDGIGMFLSFMESGHLYEFYVCKKWPLSLFRYSISLFNLMNGESSGKRVGSHLFRGAPVVHACLCIALYVFHATYLLFVKLDYGYNMVVNVSVGGVTSIIWFAWCVKNRKELPHTHYLMHFLLGLWATMLFEILDFEPIYWIFDAHAVWHCTTIPLPYLLFRFVKADCKYLHKEKEKNI</sequence>
<dbReference type="GO" id="GO:0006506">
    <property type="term" value="P:GPI anchor biosynthetic process"/>
    <property type="evidence" value="ECO:0007669"/>
    <property type="project" value="UniProtKB-KW"/>
</dbReference>
<dbReference type="InterPro" id="IPR007217">
    <property type="entry name" value="Per1-like"/>
</dbReference>
<keyword evidence="3 8" id="KW-0337">GPI-anchor biosynthesis</keyword>
<dbReference type="PANTHER" id="PTHR13148:SF0">
    <property type="entry name" value="POST-GPI ATTACHMENT TO PROTEINS FACTOR 3"/>
    <property type="match status" value="1"/>
</dbReference>
<feature type="transmembrane region" description="Helical" evidence="8">
    <location>
        <begin position="99"/>
        <end position="120"/>
    </location>
</feature>
<gene>
    <name evidence="9" type="ORF">KUF71_005227</name>
</gene>
<reference evidence="9" key="1">
    <citation type="submission" date="2021-07" db="EMBL/GenBank/DDBJ databases">
        <authorList>
            <person name="Catto M.A."/>
            <person name="Jacobson A."/>
            <person name="Kennedy G."/>
            <person name="Labadie P."/>
            <person name="Hunt B.G."/>
            <person name="Srinivasan R."/>
        </authorList>
    </citation>
    <scope>NUCLEOTIDE SEQUENCE</scope>
    <source>
        <strain evidence="9">PL_HMW_Pooled</strain>
        <tissue evidence="9">Head</tissue>
    </source>
</reference>
<name>A0AAE1HZZ9_9NEOP</name>
<comment type="function">
    <text evidence="8">Involved in the lipid remodeling steps of GPI-anchor maturation.</text>
</comment>
<evidence type="ECO:0000256" key="1">
    <source>
        <dbReference type="ARBA" id="ARBA00004127"/>
    </source>
</evidence>
<keyword evidence="7 8" id="KW-0472">Membrane</keyword>
<feature type="transmembrane region" description="Helical" evidence="8">
    <location>
        <begin position="72"/>
        <end position="93"/>
    </location>
</feature>
<dbReference type="Pfam" id="PF04080">
    <property type="entry name" value="Per1"/>
    <property type="match status" value="1"/>
</dbReference>
<evidence type="ECO:0000256" key="7">
    <source>
        <dbReference type="ARBA" id="ARBA00023136"/>
    </source>
</evidence>
<evidence type="ECO:0000256" key="8">
    <source>
        <dbReference type="RuleBase" id="RU365066"/>
    </source>
</evidence>
<comment type="similarity">
    <text evidence="2 8">Belongs to the PGAP3 family.</text>
</comment>
<keyword evidence="10" id="KW-1185">Reference proteome</keyword>
<dbReference type="Proteomes" id="UP001219518">
    <property type="component" value="Unassembled WGS sequence"/>
</dbReference>
<accession>A0AAE1HZZ9</accession>
<keyword evidence="4 8" id="KW-0812">Transmembrane</keyword>
<reference evidence="9" key="2">
    <citation type="journal article" date="2023" name="BMC Genomics">
        <title>Pest status, molecular evolution, and epigenetic factors derived from the genome assembly of Frankliniella fusca, a thysanopteran phytovirus vector.</title>
        <authorList>
            <person name="Catto M.A."/>
            <person name="Labadie P.E."/>
            <person name="Jacobson A.L."/>
            <person name="Kennedy G.G."/>
            <person name="Srinivasan R."/>
            <person name="Hunt B.G."/>
        </authorList>
    </citation>
    <scope>NUCLEOTIDE SEQUENCE</scope>
    <source>
        <strain evidence="9">PL_HMW_Pooled</strain>
    </source>
</reference>
<comment type="caution">
    <text evidence="8">Lacks conserved residue(s) required for the propagation of feature annotation.</text>
</comment>
<dbReference type="GO" id="GO:0016788">
    <property type="term" value="F:hydrolase activity, acting on ester bonds"/>
    <property type="evidence" value="ECO:0007669"/>
    <property type="project" value="TreeGrafter"/>
</dbReference>
<dbReference type="GO" id="GO:0000139">
    <property type="term" value="C:Golgi membrane"/>
    <property type="evidence" value="ECO:0007669"/>
    <property type="project" value="UniProtKB-SubCell"/>
</dbReference>
<evidence type="ECO:0000313" key="9">
    <source>
        <dbReference type="EMBL" id="KAK3930493.1"/>
    </source>
</evidence>
<evidence type="ECO:0000313" key="10">
    <source>
        <dbReference type="Proteomes" id="UP001219518"/>
    </source>
</evidence>